<name>A0A450Y692_9GAMM</name>
<proteinExistence type="inferred from homology"/>
<dbReference type="InterPro" id="IPR020992">
    <property type="entry name" value="Tail_Prtase_C"/>
</dbReference>
<keyword evidence="2 5" id="KW-0645">Protease</keyword>
<dbReference type="InterPro" id="IPR001478">
    <property type="entry name" value="PDZ"/>
</dbReference>
<dbReference type="InterPro" id="IPR036034">
    <property type="entry name" value="PDZ_sf"/>
</dbReference>
<protein>
    <submittedName>
        <fullName evidence="8">Carboxyl-terminal processing protease</fullName>
    </submittedName>
</protein>
<dbReference type="EMBL" id="CAADFR010000009">
    <property type="protein sequence ID" value="VFK37064.1"/>
    <property type="molecule type" value="Genomic_DNA"/>
</dbReference>
<evidence type="ECO:0000256" key="1">
    <source>
        <dbReference type="ARBA" id="ARBA00009179"/>
    </source>
</evidence>
<dbReference type="FunFam" id="3.90.226.10:FF:000090">
    <property type="entry name" value="Tail-specific protease"/>
    <property type="match status" value="1"/>
</dbReference>
<comment type="similarity">
    <text evidence="1 5">Belongs to the peptidase S41A family.</text>
</comment>
<dbReference type="SUPFAM" id="SSF50156">
    <property type="entry name" value="PDZ domain-like"/>
    <property type="match status" value="1"/>
</dbReference>
<accession>A0A450Y692</accession>
<dbReference type="Pfam" id="PF03572">
    <property type="entry name" value="Peptidase_S41"/>
    <property type="match status" value="1"/>
</dbReference>
<sequence length="697" mass="78491">MRVLLRVVLVFICFSLFSIEAFSPQGEEGSLAPAPRHARIAKLVVGLVNHHHYRKATLDDALSREILKQYIQSLDPNRSFFLEKDVRRMESLHGERLDDALRDADMTPAFDIFRLYEERVAERVEKAVHLASWHFDFGVDEYYIPDRAKQPWAATTVKLNEIWRRRVKNDFLALRLDGKEDDATIRETLRKRYGTLLRHVRQFTSDDVCQLFINAYAASIGPHTTYLSPRNMENLLIHLSQSLEGIGAVLQSENEHTVIRKIIRGGPADKDGNLHADDVITGVSQGPRGEMVDVVGWRLQDVVNLIRGPKDSMVRLRILEGKTGPDGPAREISLVRNRIDLADRVARKSVIRVAAKKSELRIGMIHVPTFYSQIRPSGGKRGEERSTTHDVERIIDELRRESVDGIVLDLRGNSGGSLDEAINLTGLFLESGPVVQIRKSNGQFIVRKDTERGMAWSGPLVVLVDHGSASASEILAGAIQDYGRGLIVGETTHGKGTVQHLVDLDEMAEGDRDTGEIGRLKLTIAQFFRVNGASTQYRGIVPDIVLPSVTVDSDDKGERGLENALPWASVSPAKFPRDTALDGIVPIARAKHRGRIGREPVFDILREELEAQGKARDKTRFTLLETRRRAERKAREDVREAREKRLRVAMDQGKKPNVDEQVGERHDMEEEEESITFEVIRWEAANIAADMINAYHD</sequence>
<organism evidence="8">
    <name type="scientific">Candidatus Kentrum sp. SD</name>
    <dbReference type="NCBI Taxonomy" id="2126332"/>
    <lineage>
        <taxon>Bacteria</taxon>
        <taxon>Pseudomonadati</taxon>
        <taxon>Pseudomonadota</taxon>
        <taxon>Gammaproteobacteria</taxon>
        <taxon>Candidatus Kentrum</taxon>
    </lineage>
</organism>
<keyword evidence="3 5" id="KW-0378">Hydrolase</keyword>
<dbReference type="SMART" id="SM00245">
    <property type="entry name" value="TSPc"/>
    <property type="match status" value="1"/>
</dbReference>
<dbReference type="Pfam" id="PF17804">
    <property type="entry name" value="TSP_NTD"/>
    <property type="match status" value="1"/>
</dbReference>
<dbReference type="PROSITE" id="PS50106">
    <property type="entry name" value="PDZ"/>
    <property type="match status" value="1"/>
</dbReference>
<dbReference type="CDD" id="cd07560">
    <property type="entry name" value="Peptidase_S41_CPP"/>
    <property type="match status" value="1"/>
</dbReference>
<reference evidence="8" key="1">
    <citation type="submission" date="2019-02" db="EMBL/GenBank/DDBJ databases">
        <authorList>
            <person name="Gruber-Vodicka R. H."/>
            <person name="Seah K. B. B."/>
        </authorList>
    </citation>
    <scope>NUCLEOTIDE SEQUENCE</scope>
    <source>
        <strain evidence="9">BECK_S1320</strain>
        <strain evidence="8">BECK_S1321</strain>
    </source>
</reference>
<evidence type="ECO:0000259" key="7">
    <source>
        <dbReference type="PROSITE" id="PS50106"/>
    </source>
</evidence>
<dbReference type="Gene3D" id="3.90.226.10">
    <property type="entry name" value="2-enoyl-CoA Hydratase, Chain A, domain 1"/>
    <property type="match status" value="1"/>
</dbReference>
<dbReference type="InterPro" id="IPR029045">
    <property type="entry name" value="ClpP/crotonase-like_dom_sf"/>
</dbReference>
<dbReference type="NCBIfam" id="TIGR00225">
    <property type="entry name" value="prc"/>
    <property type="match status" value="1"/>
</dbReference>
<evidence type="ECO:0000256" key="4">
    <source>
        <dbReference type="ARBA" id="ARBA00022825"/>
    </source>
</evidence>
<evidence type="ECO:0000313" key="9">
    <source>
        <dbReference type="EMBL" id="VFK45602.1"/>
    </source>
</evidence>
<dbReference type="Gene3D" id="2.30.42.10">
    <property type="match status" value="1"/>
</dbReference>
<feature type="region of interest" description="Disordered" evidence="6">
    <location>
        <begin position="650"/>
        <end position="670"/>
    </location>
</feature>
<dbReference type="Pfam" id="PF00595">
    <property type="entry name" value="PDZ"/>
    <property type="match status" value="1"/>
</dbReference>
<evidence type="ECO:0000256" key="2">
    <source>
        <dbReference type="ARBA" id="ARBA00022670"/>
    </source>
</evidence>
<gene>
    <name evidence="9" type="ORF">BECKSD772E_GA0070983_10572</name>
    <name evidence="8" type="ORF">BECKSD772F_GA0070984_100941</name>
</gene>
<feature type="domain" description="PDZ" evidence="7">
    <location>
        <begin position="236"/>
        <end position="307"/>
    </location>
</feature>
<dbReference type="EMBL" id="CAADFU010000057">
    <property type="protein sequence ID" value="VFK45602.1"/>
    <property type="molecule type" value="Genomic_DNA"/>
</dbReference>
<evidence type="ECO:0000256" key="3">
    <source>
        <dbReference type="ARBA" id="ARBA00022801"/>
    </source>
</evidence>
<dbReference type="SMART" id="SM00228">
    <property type="entry name" value="PDZ"/>
    <property type="match status" value="1"/>
</dbReference>
<dbReference type="PANTHER" id="PTHR32060:SF22">
    <property type="entry name" value="CARBOXYL-TERMINAL-PROCESSING PEPTIDASE 3, CHLOROPLASTIC"/>
    <property type="match status" value="1"/>
</dbReference>
<dbReference type="GO" id="GO:0030288">
    <property type="term" value="C:outer membrane-bounded periplasmic space"/>
    <property type="evidence" value="ECO:0007669"/>
    <property type="project" value="TreeGrafter"/>
</dbReference>
<dbReference type="GO" id="GO:0004175">
    <property type="term" value="F:endopeptidase activity"/>
    <property type="evidence" value="ECO:0007669"/>
    <property type="project" value="TreeGrafter"/>
</dbReference>
<dbReference type="PANTHER" id="PTHR32060">
    <property type="entry name" value="TAIL-SPECIFIC PROTEASE"/>
    <property type="match status" value="1"/>
</dbReference>
<dbReference type="InterPro" id="IPR004447">
    <property type="entry name" value="Peptidase_S41A"/>
</dbReference>
<dbReference type="GO" id="GO:0008236">
    <property type="term" value="F:serine-type peptidase activity"/>
    <property type="evidence" value="ECO:0007669"/>
    <property type="project" value="UniProtKB-KW"/>
</dbReference>
<keyword evidence="4 5" id="KW-0720">Serine protease</keyword>
<dbReference type="GO" id="GO:0007165">
    <property type="term" value="P:signal transduction"/>
    <property type="evidence" value="ECO:0007669"/>
    <property type="project" value="TreeGrafter"/>
</dbReference>
<evidence type="ECO:0000313" key="8">
    <source>
        <dbReference type="EMBL" id="VFK37064.1"/>
    </source>
</evidence>
<dbReference type="AlphaFoldDB" id="A0A450Y692"/>
<dbReference type="Pfam" id="PF11818">
    <property type="entry name" value="DUF3340"/>
    <property type="match status" value="1"/>
</dbReference>
<feature type="compositionally biased region" description="Basic and acidic residues" evidence="6">
    <location>
        <begin position="650"/>
        <end position="668"/>
    </location>
</feature>
<evidence type="ECO:0000256" key="6">
    <source>
        <dbReference type="SAM" id="MobiDB-lite"/>
    </source>
</evidence>
<dbReference type="InterPro" id="IPR040573">
    <property type="entry name" value="TSP_N"/>
</dbReference>
<dbReference type="SUPFAM" id="SSF52096">
    <property type="entry name" value="ClpP/crotonase"/>
    <property type="match status" value="1"/>
</dbReference>
<dbReference type="GO" id="GO:0006508">
    <property type="term" value="P:proteolysis"/>
    <property type="evidence" value="ECO:0007669"/>
    <property type="project" value="UniProtKB-KW"/>
</dbReference>
<dbReference type="InterPro" id="IPR005151">
    <property type="entry name" value="Tail-specific_protease"/>
</dbReference>
<evidence type="ECO:0000256" key="5">
    <source>
        <dbReference type="RuleBase" id="RU004404"/>
    </source>
</evidence>
<dbReference type="Gene3D" id="3.30.750.44">
    <property type="match status" value="1"/>
</dbReference>